<gene>
    <name evidence="1" type="ORF">LOK49_LG13G01751</name>
</gene>
<comment type="caution">
    <text evidence="1">The sequence shown here is derived from an EMBL/GenBank/DDBJ whole genome shotgun (WGS) entry which is preliminary data.</text>
</comment>
<dbReference type="Proteomes" id="UP001060215">
    <property type="component" value="Chromosome 14"/>
</dbReference>
<name>A0ACC0FFH6_9ERIC</name>
<protein>
    <submittedName>
        <fullName evidence="1">Protein IQ-DOMAIN 31</fullName>
    </submittedName>
</protein>
<evidence type="ECO:0000313" key="2">
    <source>
        <dbReference type="Proteomes" id="UP001060215"/>
    </source>
</evidence>
<proteinExistence type="predicted"/>
<keyword evidence="2" id="KW-1185">Reference proteome</keyword>
<sequence>MGKAAKWFRGIFGLKKDHSLSQLAANPPKRRWSFVKKHAIAAAEKITSSGRSNATTATSAAYISKWAVIVKQAHFRGHLAKRALRALKGLVKLQALVRGHIVRKQTVDLEQCLQVLLQAQARACAGRAQISESPHSSNKSSQFKGPATPEKFERAISSKVTKHDQSPMLLKRSSSKSIARVIIHQDKAHTDWMGLDHKMDEGSWDRKRRHAKWFRGLFGLKKDHSPSQSAAKPPKRRWSFVKSHRERDRTPTKNNTIDDAVDPSKHAIAAAEKITSSGRSNATTATSAAYVSEWAVIAIQAHFRGYLAKRALRALKGLVKLQALVRGHIVRKQTVDLEQCLQVLLQAQARACAGQAQISESPHSSNKSSQFKGPATPEKFTKHDQSPMLLKVLARLFAFVICYLLLQQSTPQCILNLQMQRSSSKSIARVMIHQDKAHNDWMGLDHKMDEGSWDRKQRHGLPLDQCNHSFSTSKDSTAHPTVPSPSSCEVHSLCPLKSMQGNTEESPFCTANNGPQFYSASSRSGSSKRGPFTPSKSDRSRSNLSCHYPNCMACTESSRAKVRSLSAPKQRPQFESSVSSKRYSVHGYGESRSSSLRVSANFANKAYLGSGRLERLGMPV</sequence>
<reference evidence="1 2" key="1">
    <citation type="journal article" date="2022" name="Plant J.">
        <title>Chromosome-level genome of Camellia lanceoleosa provides a valuable resource for understanding genome evolution and self-incompatibility.</title>
        <authorList>
            <person name="Gong W."/>
            <person name="Xiao S."/>
            <person name="Wang L."/>
            <person name="Liao Z."/>
            <person name="Chang Y."/>
            <person name="Mo W."/>
            <person name="Hu G."/>
            <person name="Li W."/>
            <person name="Zhao G."/>
            <person name="Zhu H."/>
            <person name="Hu X."/>
            <person name="Ji K."/>
            <person name="Xiang X."/>
            <person name="Song Q."/>
            <person name="Yuan D."/>
            <person name="Jin S."/>
            <person name="Zhang L."/>
        </authorList>
    </citation>
    <scope>NUCLEOTIDE SEQUENCE [LARGE SCALE GENOMIC DNA]</scope>
    <source>
        <strain evidence="1">SQ_2022a</strain>
    </source>
</reference>
<evidence type="ECO:0000313" key="1">
    <source>
        <dbReference type="EMBL" id="KAI7987055.1"/>
    </source>
</evidence>
<dbReference type="EMBL" id="CM045771">
    <property type="protein sequence ID" value="KAI7987055.1"/>
    <property type="molecule type" value="Genomic_DNA"/>
</dbReference>
<accession>A0ACC0FFH6</accession>
<organism evidence="1 2">
    <name type="scientific">Camellia lanceoleosa</name>
    <dbReference type="NCBI Taxonomy" id="1840588"/>
    <lineage>
        <taxon>Eukaryota</taxon>
        <taxon>Viridiplantae</taxon>
        <taxon>Streptophyta</taxon>
        <taxon>Embryophyta</taxon>
        <taxon>Tracheophyta</taxon>
        <taxon>Spermatophyta</taxon>
        <taxon>Magnoliopsida</taxon>
        <taxon>eudicotyledons</taxon>
        <taxon>Gunneridae</taxon>
        <taxon>Pentapetalae</taxon>
        <taxon>asterids</taxon>
        <taxon>Ericales</taxon>
        <taxon>Theaceae</taxon>
        <taxon>Camellia</taxon>
    </lineage>
</organism>